<evidence type="ECO:0000259" key="2">
    <source>
        <dbReference type="Pfam" id="PF13472"/>
    </source>
</evidence>
<feature type="domain" description="SGNH hydrolase-type esterase" evidence="2">
    <location>
        <begin position="19"/>
        <end position="193"/>
    </location>
</feature>
<dbReference type="InterPro" id="IPR036514">
    <property type="entry name" value="SGNH_hydro_sf"/>
</dbReference>
<reference evidence="3 4" key="1">
    <citation type="submission" date="2018-11" db="EMBL/GenBank/DDBJ databases">
        <title>YIM 102482-1 draft genome.</title>
        <authorList>
            <person name="Li G."/>
            <person name="Jiang Y."/>
        </authorList>
    </citation>
    <scope>NUCLEOTIDE SEQUENCE [LARGE SCALE GENOMIC DNA]</scope>
    <source>
        <strain evidence="3 4">YIM 102482-1</strain>
    </source>
</reference>
<dbReference type="SUPFAM" id="SSF52266">
    <property type="entry name" value="SGNH hydrolase"/>
    <property type="match status" value="1"/>
</dbReference>
<dbReference type="AlphaFoldDB" id="A0A3P3VXJ2"/>
<evidence type="ECO:0000256" key="1">
    <source>
        <dbReference type="SAM" id="MobiDB-lite"/>
    </source>
</evidence>
<dbReference type="OrthoDB" id="3465773at2"/>
<feature type="region of interest" description="Disordered" evidence="1">
    <location>
        <begin position="250"/>
        <end position="287"/>
    </location>
</feature>
<sequence>MTEPDTSNAPTHPWRRFVALGDSFTEGVGDPDPDAPNGVRGWADRVAEQLALGCDDFAYANLAVRGKLLAQISDEQVERAIELKPDLITISAGGNDLIRPGADADIVAARFERIVERLVATGATVVLFTGVDTKFSTVAFRRIRPEVAIYNSNLWSIANRNGCVVVDQWGCKEIQNTRMWASDRLHLNEFGHHQVARLVLAALHVDNELQPMQPEPMRPQRWREARRDDLVWAREFVVPWLGRRLRGVSSGDSIEPKYPEPRVIRGAMRREGPVEPDHEAPPTPDSQ</sequence>
<dbReference type="GO" id="GO:0016787">
    <property type="term" value="F:hydrolase activity"/>
    <property type="evidence" value="ECO:0007669"/>
    <property type="project" value="UniProtKB-KW"/>
</dbReference>
<dbReference type="PANTHER" id="PTHR43784">
    <property type="entry name" value="GDSL-LIKE LIPASE/ACYLHYDROLASE, PUTATIVE (AFU_ORTHOLOGUE AFUA_2G00820)-RELATED"/>
    <property type="match status" value="1"/>
</dbReference>
<name>A0A3P3VXJ2_9MICO</name>
<gene>
    <name evidence="3" type="ORF">EG850_05070</name>
</gene>
<proteinExistence type="predicted"/>
<dbReference type="InterPro" id="IPR013830">
    <property type="entry name" value="SGNH_hydro"/>
</dbReference>
<organism evidence="3 4">
    <name type="scientific">Gulosibacter macacae</name>
    <dbReference type="NCBI Taxonomy" id="2488791"/>
    <lineage>
        <taxon>Bacteria</taxon>
        <taxon>Bacillati</taxon>
        <taxon>Actinomycetota</taxon>
        <taxon>Actinomycetes</taxon>
        <taxon>Micrococcales</taxon>
        <taxon>Microbacteriaceae</taxon>
        <taxon>Gulosibacter</taxon>
    </lineage>
</organism>
<keyword evidence="3" id="KW-0378">Hydrolase</keyword>
<evidence type="ECO:0000313" key="4">
    <source>
        <dbReference type="Proteomes" id="UP000274391"/>
    </source>
</evidence>
<accession>A0A3P3VXJ2</accession>
<comment type="caution">
    <text evidence="3">The sequence shown here is derived from an EMBL/GenBank/DDBJ whole genome shotgun (WGS) entry which is preliminary data.</text>
</comment>
<feature type="compositionally biased region" description="Basic and acidic residues" evidence="1">
    <location>
        <begin position="254"/>
        <end position="280"/>
    </location>
</feature>
<dbReference type="PANTHER" id="PTHR43784:SF2">
    <property type="entry name" value="GDSL-LIKE LIPASE_ACYLHYDROLASE, PUTATIVE (AFU_ORTHOLOGUE AFUA_2G00820)-RELATED"/>
    <property type="match status" value="1"/>
</dbReference>
<evidence type="ECO:0000313" key="3">
    <source>
        <dbReference type="EMBL" id="RRJ87194.1"/>
    </source>
</evidence>
<dbReference type="Gene3D" id="3.40.50.1110">
    <property type="entry name" value="SGNH hydrolase"/>
    <property type="match status" value="1"/>
</dbReference>
<dbReference type="InterPro" id="IPR053140">
    <property type="entry name" value="GDSL_Rv0518-like"/>
</dbReference>
<dbReference type="Pfam" id="PF13472">
    <property type="entry name" value="Lipase_GDSL_2"/>
    <property type="match status" value="1"/>
</dbReference>
<keyword evidence="4" id="KW-1185">Reference proteome</keyword>
<protein>
    <submittedName>
        <fullName evidence="3">SGNH/GDSL hydrolase family protein</fullName>
    </submittedName>
</protein>
<dbReference type="EMBL" id="RQVS01000005">
    <property type="protein sequence ID" value="RRJ87194.1"/>
    <property type="molecule type" value="Genomic_DNA"/>
</dbReference>
<dbReference type="Proteomes" id="UP000274391">
    <property type="component" value="Unassembled WGS sequence"/>
</dbReference>
<dbReference type="CDD" id="cd01832">
    <property type="entry name" value="SGNH_hydrolase_like_1"/>
    <property type="match status" value="1"/>
</dbReference>
<dbReference type="RefSeq" id="WP_124970924.1">
    <property type="nucleotide sequence ID" value="NZ_RQVS01000005.1"/>
</dbReference>